<evidence type="ECO:0000256" key="5">
    <source>
        <dbReference type="SAM" id="SignalP"/>
    </source>
</evidence>
<feature type="active site" evidence="4">
    <location>
        <position position="55"/>
    </location>
</feature>
<dbReference type="AlphaFoldDB" id="A0A5S5DLS0"/>
<comment type="catalytic activity">
    <reaction evidence="2 4">
        <text>L-methionyl-[protein] + [thioredoxin]-disulfide + H2O = L-methionyl-(S)-S-oxide-[protein] + [thioredoxin]-dithiol</text>
        <dbReference type="Rhea" id="RHEA:14217"/>
        <dbReference type="Rhea" id="RHEA-COMP:10698"/>
        <dbReference type="Rhea" id="RHEA-COMP:10700"/>
        <dbReference type="Rhea" id="RHEA-COMP:12313"/>
        <dbReference type="Rhea" id="RHEA-COMP:12315"/>
        <dbReference type="ChEBI" id="CHEBI:15377"/>
        <dbReference type="ChEBI" id="CHEBI:16044"/>
        <dbReference type="ChEBI" id="CHEBI:29950"/>
        <dbReference type="ChEBI" id="CHEBI:44120"/>
        <dbReference type="ChEBI" id="CHEBI:50058"/>
        <dbReference type="EC" id="1.8.4.11"/>
    </reaction>
</comment>
<dbReference type="PANTHER" id="PTHR43774">
    <property type="entry name" value="PEPTIDE METHIONINE SULFOXIDE REDUCTASE"/>
    <property type="match status" value="1"/>
</dbReference>
<dbReference type="PANTHER" id="PTHR43774:SF1">
    <property type="entry name" value="PEPTIDE METHIONINE SULFOXIDE REDUCTASE MSRA 2"/>
    <property type="match status" value="1"/>
</dbReference>
<dbReference type="EC" id="1.8.4.11" evidence="4"/>
<evidence type="ECO:0000313" key="8">
    <source>
        <dbReference type="Proteomes" id="UP000325105"/>
    </source>
</evidence>
<dbReference type="PROSITE" id="PS51257">
    <property type="entry name" value="PROKAR_LIPOPROTEIN"/>
    <property type="match status" value="1"/>
</dbReference>
<keyword evidence="8" id="KW-1185">Reference proteome</keyword>
<dbReference type="HAMAP" id="MF_01401">
    <property type="entry name" value="MsrA"/>
    <property type="match status" value="1"/>
</dbReference>
<dbReference type="GO" id="GO:0008113">
    <property type="term" value="F:peptide-methionine (S)-S-oxide reductase activity"/>
    <property type="evidence" value="ECO:0007669"/>
    <property type="project" value="UniProtKB-UniRule"/>
</dbReference>
<dbReference type="GO" id="GO:0033744">
    <property type="term" value="F:L-methionine:thioredoxin-disulfide S-oxidoreductase activity"/>
    <property type="evidence" value="ECO:0007669"/>
    <property type="project" value="RHEA"/>
</dbReference>
<organism evidence="7 8">
    <name type="scientific">Sphingobacterium allocomposti</name>
    <dbReference type="NCBI Taxonomy" id="415956"/>
    <lineage>
        <taxon>Bacteria</taxon>
        <taxon>Pseudomonadati</taxon>
        <taxon>Bacteroidota</taxon>
        <taxon>Sphingobacteriia</taxon>
        <taxon>Sphingobacteriales</taxon>
        <taxon>Sphingobacteriaceae</taxon>
        <taxon>Sphingobacterium</taxon>
    </lineage>
</organism>
<reference evidence="7 8" key="1">
    <citation type="submission" date="2019-07" db="EMBL/GenBank/DDBJ databases">
        <title>Genomic Encyclopedia of Archaeal and Bacterial Type Strains, Phase II (KMG-II): from individual species to whole genera.</title>
        <authorList>
            <person name="Goeker M."/>
        </authorList>
    </citation>
    <scope>NUCLEOTIDE SEQUENCE [LARGE SCALE GENOMIC DNA]</scope>
    <source>
        <strain evidence="7 8">DSM 18850</strain>
    </source>
</reference>
<dbReference type="InterPro" id="IPR002569">
    <property type="entry name" value="Met_Sox_Rdtase_MsrA_dom"/>
</dbReference>
<name>A0A5S5DLS0_9SPHI</name>
<comment type="caution">
    <text evidence="7">The sequence shown here is derived from an EMBL/GenBank/DDBJ whole genome shotgun (WGS) entry which is preliminary data.</text>
</comment>
<dbReference type="Pfam" id="PF01625">
    <property type="entry name" value="PMSR"/>
    <property type="match status" value="1"/>
</dbReference>
<dbReference type="Gene3D" id="3.30.1060.10">
    <property type="entry name" value="Peptide methionine sulphoxide reductase MsrA"/>
    <property type="match status" value="1"/>
</dbReference>
<comment type="catalytic activity">
    <reaction evidence="3 4">
        <text>[thioredoxin]-disulfide + L-methionine + H2O = L-methionine (S)-S-oxide + [thioredoxin]-dithiol</text>
        <dbReference type="Rhea" id="RHEA:19993"/>
        <dbReference type="Rhea" id="RHEA-COMP:10698"/>
        <dbReference type="Rhea" id="RHEA-COMP:10700"/>
        <dbReference type="ChEBI" id="CHEBI:15377"/>
        <dbReference type="ChEBI" id="CHEBI:29950"/>
        <dbReference type="ChEBI" id="CHEBI:50058"/>
        <dbReference type="ChEBI" id="CHEBI:57844"/>
        <dbReference type="ChEBI" id="CHEBI:58772"/>
        <dbReference type="EC" id="1.8.4.11"/>
    </reaction>
</comment>
<dbReference type="EMBL" id="VNHX01000004">
    <property type="protein sequence ID" value="TYP96791.1"/>
    <property type="molecule type" value="Genomic_DNA"/>
</dbReference>
<dbReference type="Proteomes" id="UP000325105">
    <property type="component" value="Unassembled WGS sequence"/>
</dbReference>
<evidence type="ECO:0000256" key="3">
    <source>
        <dbReference type="ARBA" id="ARBA00048782"/>
    </source>
</evidence>
<feature type="domain" description="Peptide methionine sulphoxide reductase MsrA" evidence="6">
    <location>
        <begin position="48"/>
        <end position="201"/>
    </location>
</feature>
<sequence>MKRSNCLVYSINLCIAALMALSISCAQTHSGTASGDTTSRTASSGTDTATFAAGCFWCVEEQFKQLEGVDTVISGYTGGHVANPTYSQVITGKTGHAEACRIVYDPAHISYDELLEAFFVAHDPTQLNRQGADIGTQYRSAIFYHNAHQKERAAYYIKRLNEEGAYDRKIVTEVNPYTVFYRAEDYHQNYYSNNAEEPYCQLVIKPKLDKFKKVFNEKLKRN</sequence>
<accession>A0A5S5DLS0</accession>
<feature type="chain" id="PRO_5024433669" description="Peptide methionine sulfoxide reductase MsrA" evidence="5">
    <location>
        <begin position="27"/>
        <end position="222"/>
    </location>
</feature>
<evidence type="ECO:0000256" key="1">
    <source>
        <dbReference type="ARBA" id="ARBA00023002"/>
    </source>
</evidence>
<dbReference type="NCBIfam" id="TIGR00401">
    <property type="entry name" value="msrA"/>
    <property type="match status" value="1"/>
</dbReference>
<evidence type="ECO:0000256" key="4">
    <source>
        <dbReference type="HAMAP-Rule" id="MF_01401"/>
    </source>
</evidence>
<proteinExistence type="inferred from homology"/>
<feature type="signal peptide" evidence="5">
    <location>
        <begin position="1"/>
        <end position="26"/>
    </location>
</feature>
<dbReference type="RefSeq" id="WP_148907724.1">
    <property type="nucleotide sequence ID" value="NZ_VNHX01000004.1"/>
</dbReference>
<dbReference type="InterPro" id="IPR036509">
    <property type="entry name" value="Met_Sox_Rdtase_MsrA_sf"/>
</dbReference>
<gene>
    <name evidence="4" type="primary">msrA</name>
    <name evidence="7" type="ORF">BC792_10412</name>
</gene>
<dbReference type="SUPFAM" id="SSF55068">
    <property type="entry name" value="Peptide methionine sulfoxide reductase"/>
    <property type="match status" value="1"/>
</dbReference>
<evidence type="ECO:0000259" key="6">
    <source>
        <dbReference type="Pfam" id="PF01625"/>
    </source>
</evidence>
<protein>
    <recommendedName>
        <fullName evidence="4">Peptide methionine sulfoxide reductase MsrA</fullName>
        <shortName evidence="4">Protein-methionine-S-oxide reductase</shortName>
        <ecNumber evidence="4">1.8.4.11</ecNumber>
    </recommendedName>
    <alternativeName>
        <fullName evidence="4">Peptide-methionine (S)-S-oxide reductase</fullName>
        <shortName evidence="4">Peptide Met(O) reductase</shortName>
    </alternativeName>
</protein>
<keyword evidence="1 4" id="KW-0560">Oxidoreductase</keyword>
<dbReference type="OrthoDB" id="4174719at2"/>
<evidence type="ECO:0000256" key="2">
    <source>
        <dbReference type="ARBA" id="ARBA00047806"/>
    </source>
</evidence>
<keyword evidence="5" id="KW-0732">Signal</keyword>
<comment type="similarity">
    <text evidence="4">Belongs to the MsrA Met sulfoxide reductase family.</text>
</comment>
<comment type="function">
    <text evidence="4">Has an important function as a repair enzyme for proteins that have been inactivated by oxidation. Catalyzes the reversible oxidation-reduction of methionine sulfoxide in proteins to methionine.</text>
</comment>
<evidence type="ECO:0000313" key="7">
    <source>
        <dbReference type="EMBL" id="TYP96791.1"/>
    </source>
</evidence>